<keyword evidence="4" id="KW-0472">Membrane</keyword>
<feature type="domain" description="C2" evidence="5">
    <location>
        <begin position="460"/>
        <end position="573"/>
    </location>
</feature>
<dbReference type="GO" id="GO:0046928">
    <property type="term" value="P:regulation of neurotransmitter secretion"/>
    <property type="evidence" value="ECO:0007669"/>
    <property type="project" value="TreeGrafter"/>
</dbReference>
<keyword evidence="4" id="KW-0812">Transmembrane</keyword>
<dbReference type="PROSITE" id="PS50004">
    <property type="entry name" value="C2"/>
    <property type="match status" value="3"/>
</dbReference>
<dbReference type="AlphaFoldDB" id="A0A7E4VPL5"/>
<feature type="compositionally biased region" description="Polar residues" evidence="3">
    <location>
        <begin position="915"/>
        <end position="925"/>
    </location>
</feature>
<feature type="transmembrane region" description="Helical" evidence="4">
    <location>
        <begin position="801"/>
        <end position="829"/>
    </location>
</feature>
<feature type="transmembrane region" description="Helical" evidence="4">
    <location>
        <begin position="658"/>
        <end position="684"/>
    </location>
</feature>
<keyword evidence="2" id="KW-0106">Calcium</keyword>
<dbReference type="Pfam" id="PF00168">
    <property type="entry name" value="C2"/>
    <property type="match status" value="3"/>
</dbReference>
<sequence length="963" mass="109304">MRKSMYGVESAPTTPARHRRRSSRLESDHRDATTMHLDCVSTLPTVDSEPFQLADLMGASCSTGPSTRPRGIQLDDADGPDADYDDDTSLAQALYRGNGDAAKLPSKPTFRQRVLNNLRFPLKMKNLRRLTTRSALPIEDCDRRFNIPIEAENLTDHDTDSPFVVFRVKVHLKEAHGLVIRDASGASDPYVKFKYEDRTIYKSSTVFRSLNPHWDEEFAFLTFDPTNDLIIEVFDYDRFMMDDSMGATKVSVAPLTLFQTQDFKLNLKEDGPNSEDQYMGYIMLSVNVTPLTAAQKTEFEAKAVRGIVTEPTKRSNKGNNVWLSVVNIVLVEAKLTPNQATAALPDPYVKFKLNNEKCKSKNVSKTYEPRWVEQFDLHIFDDNFQVLNVLIRDKVANADIGSVNIDLAEVERDRTYEQWYDLENNAGSVLLLLTVSGTAMSAGTVTDLANVTANRMDIVEKYSLRNSLSSIKDVGHLTVKVFKAIDLIAADIGGKSDPFCVLEIVNARLQTHTEYKTLNPVWNKLFTFAVKDIHEILEVTVYDEDPNKRVEFLGKVSIPLLQIRNGERMWYYLKDKKQAKRSKGAILLEMEVLWNPVKAAIRTFNPREQKHLSQDTRFKPALMMDSVRRLKVFLAYVASCKAYVDDCLSWKSKPRSICAFLIFLCFVYFVEIYHFPMLLALFFLKYHLYPNNTDNFEFRKSTEAENADNDDDDEEYDQQVGFCFNFAVWIYFRIFQSLPPKPPLKRSVTAPPNPKTNSERTSFTNKFQQVQDILTVVQSILDFAATLLERLRNTFNFTVPYLSYLMITVLGIAATLLYFVPLRWIVLVWGINKFSKRLRNPNYVDNNELLDFLSRVPSDKELQVFEVKATPDSASVNGRPTSSSQRAGSNGVTQRVPPTSRQSATSTRQSSDSANGQSTSKTTSRPLVPQFSLPESVSSHTSSDPTDPVVSSTNNNNNDKKDD</sequence>
<dbReference type="InterPro" id="IPR035892">
    <property type="entry name" value="C2_domain_sf"/>
</dbReference>
<evidence type="ECO:0000313" key="6">
    <source>
        <dbReference type="Proteomes" id="UP000492821"/>
    </source>
</evidence>
<feature type="region of interest" description="Disordered" evidence="3">
    <location>
        <begin position="867"/>
        <end position="963"/>
    </location>
</feature>
<dbReference type="SUPFAM" id="SSF49562">
    <property type="entry name" value="C2 domain (Calcium/lipid-binding domain, CaLB)"/>
    <property type="match status" value="3"/>
</dbReference>
<evidence type="ECO:0000256" key="4">
    <source>
        <dbReference type="SAM" id="Phobius"/>
    </source>
</evidence>
<evidence type="ECO:0000256" key="1">
    <source>
        <dbReference type="ARBA" id="ARBA00022723"/>
    </source>
</evidence>
<dbReference type="Gene3D" id="2.60.40.150">
    <property type="entry name" value="C2 domain"/>
    <property type="match status" value="3"/>
</dbReference>
<feature type="region of interest" description="Disordered" evidence="3">
    <location>
        <begin position="1"/>
        <end position="30"/>
    </location>
</feature>
<feature type="compositionally biased region" description="Low complexity" evidence="3">
    <location>
        <begin position="900"/>
        <end position="914"/>
    </location>
</feature>
<dbReference type="PANTHER" id="PTHR45911:SF4">
    <property type="entry name" value="MULTIPLE C2 AND TRANSMEMBRANE DOMAIN-CONTAINING PROTEIN"/>
    <property type="match status" value="1"/>
</dbReference>
<dbReference type="WBParaSite" id="Pan_g23446.t1">
    <property type="protein sequence ID" value="Pan_g23446.t1"/>
    <property type="gene ID" value="Pan_g23446"/>
</dbReference>
<dbReference type="InterPro" id="IPR000008">
    <property type="entry name" value="C2_dom"/>
</dbReference>
<dbReference type="GO" id="GO:0030672">
    <property type="term" value="C:synaptic vesicle membrane"/>
    <property type="evidence" value="ECO:0007669"/>
    <property type="project" value="TreeGrafter"/>
</dbReference>
<dbReference type="PRINTS" id="PR00360">
    <property type="entry name" value="C2DOMAIN"/>
</dbReference>
<dbReference type="Proteomes" id="UP000492821">
    <property type="component" value="Unassembled WGS sequence"/>
</dbReference>
<dbReference type="GO" id="GO:0005509">
    <property type="term" value="F:calcium ion binding"/>
    <property type="evidence" value="ECO:0007669"/>
    <property type="project" value="TreeGrafter"/>
</dbReference>
<evidence type="ECO:0000256" key="3">
    <source>
        <dbReference type="SAM" id="MobiDB-lite"/>
    </source>
</evidence>
<feature type="region of interest" description="Disordered" evidence="3">
    <location>
        <begin position="61"/>
        <end position="82"/>
    </location>
</feature>
<reference evidence="6" key="1">
    <citation type="journal article" date="2013" name="Genetics">
        <title>The draft genome and transcriptome of Panagrellus redivivus are shaped by the harsh demands of a free-living lifestyle.</title>
        <authorList>
            <person name="Srinivasan J."/>
            <person name="Dillman A.R."/>
            <person name="Macchietto M.G."/>
            <person name="Heikkinen L."/>
            <person name="Lakso M."/>
            <person name="Fracchia K.M."/>
            <person name="Antoshechkin I."/>
            <person name="Mortazavi A."/>
            <person name="Wong G."/>
            <person name="Sternberg P.W."/>
        </authorList>
    </citation>
    <scope>NUCLEOTIDE SEQUENCE [LARGE SCALE GENOMIC DNA]</scope>
    <source>
        <strain evidence="6">MT8872</strain>
    </source>
</reference>
<organism evidence="6 7">
    <name type="scientific">Panagrellus redivivus</name>
    <name type="common">Microworm</name>
    <dbReference type="NCBI Taxonomy" id="6233"/>
    <lineage>
        <taxon>Eukaryota</taxon>
        <taxon>Metazoa</taxon>
        <taxon>Ecdysozoa</taxon>
        <taxon>Nematoda</taxon>
        <taxon>Chromadorea</taxon>
        <taxon>Rhabditida</taxon>
        <taxon>Tylenchina</taxon>
        <taxon>Panagrolaimomorpha</taxon>
        <taxon>Panagrolaimoidea</taxon>
        <taxon>Panagrolaimidae</taxon>
        <taxon>Panagrellus</taxon>
    </lineage>
</organism>
<dbReference type="SMART" id="SM00239">
    <property type="entry name" value="C2"/>
    <property type="match status" value="3"/>
</dbReference>
<accession>A0A7E4VPL5</accession>
<feature type="compositionally biased region" description="Polar residues" evidence="3">
    <location>
        <begin position="933"/>
        <end position="953"/>
    </location>
</feature>
<feature type="domain" description="C2" evidence="5">
    <location>
        <begin position="148"/>
        <end position="265"/>
    </location>
</feature>
<feature type="domain" description="C2" evidence="5">
    <location>
        <begin position="305"/>
        <end position="420"/>
    </location>
</feature>
<proteinExistence type="predicted"/>
<keyword evidence="1" id="KW-0479">Metal-binding</keyword>
<evidence type="ECO:0000256" key="2">
    <source>
        <dbReference type="ARBA" id="ARBA00022837"/>
    </source>
</evidence>
<dbReference type="FunFam" id="2.60.40.150:FF:000167">
    <property type="entry name" value="Multiple C2 domains, transmembrane 2a"/>
    <property type="match status" value="1"/>
</dbReference>
<protein>
    <submittedName>
        <fullName evidence="7">Multiple C2 and transmembrane domain-containing protein 1</fullName>
    </submittedName>
</protein>
<evidence type="ECO:0000313" key="7">
    <source>
        <dbReference type="WBParaSite" id="Pan_g23446.t1"/>
    </source>
</evidence>
<keyword evidence="4" id="KW-1133">Transmembrane helix</keyword>
<feature type="compositionally biased region" description="Polar residues" evidence="3">
    <location>
        <begin position="872"/>
        <end position="899"/>
    </location>
</feature>
<reference evidence="7" key="2">
    <citation type="submission" date="2020-10" db="UniProtKB">
        <authorList>
            <consortium name="WormBaseParasite"/>
        </authorList>
    </citation>
    <scope>IDENTIFICATION</scope>
</reference>
<name>A0A7E4VPL5_PANRE</name>
<keyword evidence="6" id="KW-1185">Reference proteome</keyword>
<dbReference type="PANTHER" id="PTHR45911">
    <property type="entry name" value="C2 DOMAIN-CONTAINING PROTEIN"/>
    <property type="match status" value="1"/>
</dbReference>
<evidence type="ECO:0000259" key="5">
    <source>
        <dbReference type="PROSITE" id="PS50004"/>
    </source>
</evidence>
<dbReference type="CDD" id="cd08377">
    <property type="entry name" value="C2C_MCTP_PRT"/>
    <property type="match status" value="1"/>
</dbReference>